<comment type="caution">
    <text evidence="1">The sequence shown here is derived from an EMBL/GenBank/DDBJ whole genome shotgun (WGS) entry which is preliminary data.</text>
</comment>
<dbReference type="EMBL" id="MRCU01000012">
    <property type="protein sequence ID" value="RKK09237.1"/>
    <property type="molecule type" value="Genomic_DNA"/>
</dbReference>
<organism evidence="1 2">
    <name type="scientific">Fusarium oxysporum f. sp. cepae</name>
    <dbReference type="NCBI Taxonomy" id="396571"/>
    <lineage>
        <taxon>Eukaryota</taxon>
        <taxon>Fungi</taxon>
        <taxon>Dikarya</taxon>
        <taxon>Ascomycota</taxon>
        <taxon>Pezizomycotina</taxon>
        <taxon>Sordariomycetes</taxon>
        <taxon>Hypocreomycetidae</taxon>
        <taxon>Hypocreales</taxon>
        <taxon>Nectriaceae</taxon>
        <taxon>Fusarium</taxon>
        <taxon>Fusarium oxysporum species complex</taxon>
    </lineage>
</organism>
<dbReference type="AlphaFoldDB" id="A0A3L6MYZ1"/>
<protein>
    <submittedName>
        <fullName evidence="1">Uncharacterized protein</fullName>
    </submittedName>
</protein>
<sequence length="53" mass="6113">MEIREQDQYDTLNGWRVVDAAAIRNLCTQAPSTLWDVYLPPGCQFICHLAIYL</sequence>
<evidence type="ECO:0000313" key="1">
    <source>
        <dbReference type="EMBL" id="RKK09237.1"/>
    </source>
</evidence>
<proteinExistence type="predicted"/>
<gene>
    <name evidence="1" type="ORF">BFJ65_g15689</name>
</gene>
<reference evidence="1 2" key="1">
    <citation type="journal article" date="2018" name="Sci. Rep.">
        <title>Characterisation of pathogen-specific regions and novel effector candidates in Fusarium oxysporum f. sp. cepae.</title>
        <authorList>
            <person name="Armitage A.D."/>
            <person name="Taylor A."/>
            <person name="Sobczyk M.K."/>
            <person name="Baxter L."/>
            <person name="Greenfield B.P."/>
            <person name="Bates H.J."/>
            <person name="Wilson F."/>
            <person name="Jackson A.C."/>
            <person name="Ott S."/>
            <person name="Harrison R.J."/>
            <person name="Clarkson J.P."/>
        </authorList>
    </citation>
    <scope>NUCLEOTIDE SEQUENCE [LARGE SCALE GENOMIC DNA]</scope>
    <source>
        <strain evidence="1 2">FoC_Fus2</strain>
    </source>
</reference>
<evidence type="ECO:0000313" key="2">
    <source>
        <dbReference type="Proteomes" id="UP000270866"/>
    </source>
</evidence>
<dbReference type="Proteomes" id="UP000270866">
    <property type="component" value="Unassembled WGS sequence"/>
</dbReference>
<name>A0A3L6MYZ1_FUSOX</name>
<accession>A0A3L6MYZ1</accession>